<feature type="region of interest" description="Disordered" evidence="1">
    <location>
        <begin position="144"/>
        <end position="163"/>
    </location>
</feature>
<accession>A0A225UAL5</accession>
<keyword evidence="3" id="KW-1185">Reference proteome</keyword>
<feature type="compositionally biased region" description="Polar residues" evidence="1">
    <location>
        <begin position="144"/>
        <end position="154"/>
    </location>
</feature>
<feature type="region of interest" description="Disordered" evidence="1">
    <location>
        <begin position="57"/>
        <end position="77"/>
    </location>
</feature>
<proteinExistence type="predicted"/>
<evidence type="ECO:0000313" key="3">
    <source>
        <dbReference type="Proteomes" id="UP000198211"/>
    </source>
</evidence>
<reference evidence="3" key="1">
    <citation type="submission" date="2017-03" db="EMBL/GenBank/DDBJ databases">
        <title>Phytopthora megakarya and P. palmivora, two closely related causual agents of cacao black pod achieved similar genome size and gene model numbers by different mechanisms.</title>
        <authorList>
            <person name="Ali S."/>
            <person name="Shao J."/>
            <person name="Larry D.J."/>
            <person name="Kronmiller B."/>
            <person name="Shen D."/>
            <person name="Strem M.D."/>
            <person name="Melnick R.L."/>
            <person name="Guiltinan M.J."/>
            <person name="Tyler B.M."/>
            <person name="Meinhardt L.W."/>
            <person name="Bailey B.A."/>
        </authorList>
    </citation>
    <scope>NUCLEOTIDE SEQUENCE [LARGE SCALE GENOMIC DNA]</scope>
    <source>
        <strain evidence="3">zdho120</strain>
    </source>
</reference>
<comment type="caution">
    <text evidence="2">The sequence shown here is derived from an EMBL/GenBank/DDBJ whole genome shotgun (WGS) entry which is preliminary data.</text>
</comment>
<dbReference type="EMBL" id="NBNE01023910">
    <property type="protein sequence ID" value="OWY90095.1"/>
    <property type="molecule type" value="Genomic_DNA"/>
</dbReference>
<sequence length="163" mass="18513">MEWDLESVALQRQCGIEVASEKEIEDLVTLNRLDETLIVKIKGKIAQISALTTRSKARSGVPMGSDPDSLREEVRTGDRADPAIPKWRVMDLIKKYLVGEMRDLTQEDVKWISRSDVYSRRLTGLLRCMYKIWINEIGTNMSNGTPSRSITQEIGSEVKRLST</sequence>
<evidence type="ECO:0000313" key="2">
    <source>
        <dbReference type="EMBL" id="OWY90095.1"/>
    </source>
</evidence>
<protein>
    <recommendedName>
        <fullName evidence="4">Reverse transcriptase</fullName>
    </recommendedName>
</protein>
<evidence type="ECO:0008006" key="4">
    <source>
        <dbReference type="Google" id="ProtNLM"/>
    </source>
</evidence>
<dbReference type="Proteomes" id="UP000198211">
    <property type="component" value="Unassembled WGS sequence"/>
</dbReference>
<organism evidence="2 3">
    <name type="scientific">Phytophthora megakarya</name>
    <dbReference type="NCBI Taxonomy" id="4795"/>
    <lineage>
        <taxon>Eukaryota</taxon>
        <taxon>Sar</taxon>
        <taxon>Stramenopiles</taxon>
        <taxon>Oomycota</taxon>
        <taxon>Peronosporomycetes</taxon>
        <taxon>Peronosporales</taxon>
        <taxon>Peronosporaceae</taxon>
        <taxon>Phytophthora</taxon>
    </lineage>
</organism>
<gene>
    <name evidence="2" type="ORF">PHMEG_00041932</name>
</gene>
<evidence type="ECO:0000256" key="1">
    <source>
        <dbReference type="SAM" id="MobiDB-lite"/>
    </source>
</evidence>
<dbReference type="AlphaFoldDB" id="A0A225UAL5"/>
<feature type="compositionally biased region" description="Basic and acidic residues" evidence="1">
    <location>
        <begin position="68"/>
        <end position="77"/>
    </location>
</feature>
<name>A0A225UAL5_9STRA</name>